<dbReference type="Proteomes" id="UP000830198">
    <property type="component" value="Chromosome"/>
</dbReference>
<dbReference type="InterPro" id="IPR013325">
    <property type="entry name" value="RNA_pol_sigma_r2"/>
</dbReference>
<evidence type="ECO:0008006" key="3">
    <source>
        <dbReference type="Google" id="ProtNLM"/>
    </source>
</evidence>
<dbReference type="Gene3D" id="1.10.1740.10">
    <property type="match status" value="1"/>
</dbReference>
<evidence type="ECO:0000313" key="1">
    <source>
        <dbReference type="EMBL" id="UPK71040.1"/>
    </source>
</evidence>
<accession>A0ABY4I633</accession>
<keyword evidence="2" id="KW-1185">Reference proteome</keyword>
<organism evidence="1 2">
    <name type="scientific">Chitinophaga filiformis</name>
    <name type="common">Myxococcus filiformis</name>
    <name type="synonym">Flexibacter filiformis</name>
    <dbReference type="NCBI Taxonomy" id="104663"/>
    <lineage>
        <taxon>Bacteria</taxon>
        <taxon>Pseudomonadati</taxon>
        <taxon>Bacteroidota</taxon>
        <taxon>Chitinophagia</taxon>
        <taxon>Chitinophagales</taxon>
        <taxon>Chitinophagaceae</taxon>
        <taxon>Chitinophaga</taxon>
    </lineage>
</organism>
<name>A0ABY4I633_CHIFI</name>
<dbReference type="SUPFAM" id="SSF88946">
    <property type="entry name" value="Sigma2 domain of RNA polymerase sigma factors"/>
    <property type="match status" value="1"/>
</dbReference>
<sequence length="119" mass="13650">MQISEDITMLSALQKDNRIEAYQYFFMKYYKPLCFKACQMLGDQERAKEVVQQLFIEVWKKKTYRQIAHSPGGFFYQLLYERCQGIQQAAAPSTCPPCRTGPALVPQALSSQLAVLLDS</sequence>
<gene>
    <name evidence="1" type="ORF">MYF79_06985</name>
</gene>
<dbReference type="EMBL" id="CP095855">
    <property type="protein sequence ID" value="UPK71040.1"/>
    <property type="molecule type" value="Genomic_DNA"/>
</dbReference>
<dbReference type="RefSeq" id="WP_247813183.1">
    <property type="nucleotide sequence ID" value="NZ_CP095855.1"/>
</dbReference>
<evidence type="ECO:0000313" key="2">
    <source>
        <dbReference type="Proteomes" id="UP000830198"/>
    </source>
</evidence>
<proteinExistence type="predicted"/>
<protein>
    <recommendedName>
        <fullName evidence="3">Sigma-70 region 2</fullName>
    </recommendedName>
</protein>
<reference evidence="1 2" key="1">
    <citation type="submission" date="2022-04" db="EMBL/GenBank/DDBJ databases">
        <title>The arsenic-methylating capacity of Chitinophaga filiformis YT5 during chitin decomposition.</title>
        <authorList>
            <person name="Chen G."/>
            <person name="Liang Y."/>
        </authorList>
    </citation>
    <scope>NUCLEOTIDE SEQUENCE [LARGE SCALE GENOMIC DNA]</scope>
    <source>
        <strain evidence="1 2">YT5</strain>
    </source>
</reference>